<dbReference type="InterPro" id="IPR006258">
    <property type="entry name" value="Lipoamide_DH"/>
</dbReference>
<evidence type="ECO:0000256" key="11">
    <source>
        <dbReference type="ARBA" id="ARBA00023284"/>
    </source>
</evidence>
<dbReference type="FunFam" id="3.30.390.30:FF:000001">
    <property type="entry name" value="Dihydrolipoyl dehydrogenase"/>
    <property type="match status" value="1"/>
</dbReference>
<feature type="binding site" evidence="14">
    <location>
        <begin position="143"/>
        <end position="145"/>
    </location>
    <ligand>
        <name>FAD</name>
        <dbReference type="ChEBI" id="CHEBI:57692"/>
    </ligand>
</feature>
<evidence type="ECO:0000256" key="2">
    <source>
        <dbReference type="ARBA" id="ARBA00007532"/>
    </source>
</evidence>
<evidence type="ECO:0000256" key="9">
    <source>
        <dbReference type="ARBA" id="ARBA00023027"/>
    </source>
</evidence>
<keyword evidence="11 16" id="KW-0676">Redox-active center</keyword>
<evidence type="ECO:0000256" key="6">
    <source>
        <dbReference type="ARBA" id="ARBA00022630"/>
    </source>
</evidence>
<dbReference type="EMBL" id="PDOD01000002">
    <property type="protein sequence ID" value="PYZ93001.1"/>
    <property type="molecule type" value="Genomic_DNA"/>
</dbReference>
<dbReference type="RefSeq" id="WP_110609031.1">
    <property type="nucleotide sequence ID" value="NZ_PDOD01000002.1"/>
</dbReference>
<dbReference type="PANTHER" id="PTHR22912">
    <property type="entry name" value="DISULFIDE OXIDOREDUCTASE"/>
    <property type="match status" value="1"/>
</dbReference>
<evidence type="ECO:0000256" key="10">
    <source>
        <dbReference type="ARBA" id="ARBA00023157"/>
    </source>
</evidence>
<evidence type="ECO:0000313" key="19">
    <source>
        <dbReference type="EMBL" id="PYZ93001.1"/>
    </source>
</evidence>
<accession>A0A323TD22</accession>
<dbReference type="Proteomes" id="UP000248214">
    <property type="component" value="Unassembled WGS sequence"/>
</dbReference>
<evidence type="ECO:0000256" key="3">
    <source>
        <dbReference type="ARBA" id="ARBA00012608"/>
    </source>
</evidence>
<keyword evidence="6 16" id="KW-0285">Flavoprotein</keyword>
<evidence type="ECO:0000256" key="4">
    <source>
        <dbReference type="ARBA" id="ARBA00016961"/>
    </source>
</evidence>
<evidence type="ECO:0000259" key="18">
    <source>
        <dbReference type="Pfam" id="PF07992"/>
    </source>
</evidence>
<dbReference type="InterPro" id="IPR004099">
    <property type="entry name" value="Pyr_nucl-diS_OxRdtase_dimer"/>
</dbReference>
<keyword evidence="5" id="KW-0963">Cytoplasm</keyword>
<evidence type="ECO:0000256" key="16">
    <source>
        <dbReference type="RuleBase" id="RU003692"/>
    </source>
</evidence>
<dbReference type="PANTHER" id="PTHR22912:SF217">
    <property type="entry name" value="DIHYDROLIPOYL DEHYDROGENASE"/>
    <property type="match status" value="1"/>
</dbReference>
<dbReference type="SUPFAM" id="SSF55424">
    <property type="entry name" value="FAD/NAD-linked reductases, dimerisation (C-terminal) domain"/>
    <property type="match status" value="1"/>
</dbReference>
<evidence type="ECO:0000256" key="8">
    <source>
        <dbReference type="ARBA" id="ARBA00023002"/>
    </source>
</evidence>
<dbReference type="Pfam" id="PF07992">
    <property type="entry name" value="Pyr_redox_2"/>
    <property type="match status" value="1"/>
</dbReference>
<dbReference type="AlphaFoldDB" id="A0A323TD22"/>
<comment type="catalytic activity">
    <reaction evidence="12 16">
        <text>N(6)-[(R)-dihydrolipoyl]-L-lysyl-[protein] + NAD(+) = N(6)-[(R)-lipoyl]-L-lysyl-[protein] + NADH + H(+)</text>
        <dbReference type="Rhea" id="RHEA:15045"/>
        <dbReference type="Rhea" id="RHEA-COMP:10474"/>
        <dbReference type="Rhea" id="RHEA-COMP:10475"/>
        <dbReference type="ChEBI" id="CHEBI:15378"/>
        <dbReference type="ChEBI" id="CHEBI:57540"/>
        <dbReference type="ChEBI" id="CHEBI:57945"/>
        <dbReference type="ChEBI" id="CHEBI:83099"/>
        <dbReference type="ChEBI" id="CHEBI:83100"/>
        <dbReference type="EC" id="1.8.1.4"/>
    </reaction>
</comment>
<dbReference type="PRINTS" id="PR00411">
    <property type="entry name" value="PNDRDTASEI"/>
</dbReference>
<comment type="miscellaneous">
    <text evidence="16">The active site is a redox-active disulfide bond.</text>
</comment>
<comment type="cofactor">
    <cofactor evidence="14 16">
        <name>FAD</name>
        <dbReference type="ChEBI" id="CHEBI:57692"/>
    </cofactor>
    <text evidence="14 16">Binds 1 FAD per subunit.</text>
</comment>
<dbReference type="InterPro" id="IPR001100">
    <property type="entry name" value="Pyr_nuc-diS_OxRdtase"/>
</dbReference>
<comment type="similarity">
    <text evidence="2 16">Belongs to the class-I pyridine nucleotide-disulfide oxidoreductase family.</text>
</comment>
<proteinExistence type="inferred from homology"/>
<feature type="binding site" evidence="14">
    <location>
        <position position="309"/>
    </location>
    <ligand>
        <name>FAD</name>
        <dbReference type="ChEBI" id="CHEBI:57692"/>
    </ligand>
</feature>
<evidence type="ECO:0000256" key="7">
    <source>
        <dbReference type="ARBA" id="ARBA00022827"/>
    </source>
</evidence>
<evidence type="ECO:0000256" key="5">
    <source>
        <dbReference type="ARBA" id="ARBA00022490"/>
    </source>
</evidence>
<dbReference type="PROSITE" id="PS00076">
    <property type="entry name" value="PYRIDINE_REDOX_1"/>
    <property type="match status" value="1"/>
</dbReference>
<dbReference type="OrthoDB" id="9800167at2"/>
<evidence type="ECO:0000256" key="12">
    <source>
        <dbReference type="ARBA" id="ARBA00049187"/>
    </source>
</evidence>
<keyword evidence="14" id="KW-0547">Nucleotide-binding</keyword>
<dbReference type="InterPro" id="IPR023753">
    <property type="entry name" value="FAD/NAD-binding_dom"/>
</dbReference>
<dbReference type="GO" id="GO:0050660">
    <property type="term" value="F:flavin adenine dinucleotide binding"/>
    <property type="evidence" value="ECO:0007669"/>
    <property type="project" value="InterPro"/>
</dbReference>
<name>A0A323TD22_9BACI</name>
<feature type="binding site" evidence="14">
    <location>
        <position position="271"/>
    </location>
    <ligand>
        <name>NAD(+)</name>
        <dbReference type="ChEBI" id="CHEBI:57540"/>
    </ligand>
</feature>
<dbReference type="GO" id="GO:0006103">
    <property type="term" value="P:2-oxoglutarate metabolic process"/>
    <property type="evidence" value="ECO:0007669"/>
    <property type="project" value="TreeGrafter"/>
</dbReference>
<keyword evidence="20" id="KW-1185">Reference proteome</keyword>
<dbReference type="InterPro" id="IPR012999">
    <property type="entry name" value="Pyr_OxRdtase_I_AS"/>
</dbReference>
<evidence type="ECO:0000256" key="13">
    <source>
        <dbReference type="PIRSR" id="PIRSR000350-2"/>
    </source>
</evidence>
<evidence type="ECO:0000256" key="15">
    <source>
        <dbReference type="PIRSR" id="PIRSR000350-4"/>
    </source>
</evidence>
<feature type="disulfide bond" description="Redox-active" evidence="15">
    <location>
        <begin position="41"/>
        <end position="46"/>
    </location>
</feature>
<evidence type="ECO:0000313" key="20">
    <source>
        <dbReference type="Proteomes" id="UP000248214"/>
    </source>
</evidence>
<dbReference type="Gene3D" id="3.50.50.60">
    <property type="entry name" value="FAD/NAD(P)-binding domain"/>
    <property type="match status" value="2"/>
</dbReference>
<dbReference type="Gene3D" id="3.30.390.30">
    <property type="match status" value="1"/>
</dbReference>
<feature type="domain" description="FAD/NAD(P)-binding" evidence="18">
    <location>
        <begin position="4"/>
        <end position="324"/>
    </location>
</feature>
<evidence type="ECO:0000256" key="14">
    <source>
        <dbReference type="PIRSR" id="PIRSR000350-3"/>
    </source>
</evidence>
<dbReference type="InterPro" id="IPR050151">
    <property type="entry name" value="Class-I_Pyr_Nuc-Dis_Oxidored"/>
</dbReference>
<organism evidence="19 20">
    <name type="scientific">Salipaludibacillus keqinensis</name>
    <dbReference type="NCBI Taxonomy" id="2045207"/>
    <lineage>
        <taxon>Bacteria</taxon>
        <taxon>Bacillati</taxon>
        <taxon>Bacillota</taxon>
        <taxon>Bacilli</taxon>
        <taxon>Bacillales</taxon>
        <taxon>Bacillaceae</taxon>
    </lineage>
</organism>
<reference evidence="19 20" key="1">
    <citation type="submission" date="2017-10" db="EMBL/GenBank/DDBJ databases">
        <title>Bacillus sp. nov., a halophilic bacterium isolated from a Keqin Lake.</title>
        <authorList>
            <person name="Wang H."/>
        </authorList>
    </citation>
    <scope>NUCLEOTIDE SEQUENCE [LARGE SCALE GENOMIC DNA]</scope>
    <source>
        <strain evidence="19 20">KQ-12</strain>
    </source>
</reference>
<evidence type="ECO:0000259" key="17">
    <source>
        <dbReference type="Pfam" id="PF02852"/>
    </source>
</evidence>
<feature type="binding site" evidence="14">
    <location>
        <begin position="180"/>
        <end position="187"/>
    </location>
    <ligand>
        <name>NAD(+)</name>
        <dbReference type="ChEBI" id="CHEBI:57540"/>
    </ligand>
</feature>
<comment type="caution">
    <text evidence="19">The sequence shown here is derived from an EMBL/GenBank/DDBJ whole genome shotgun (WGS) entry which is preliminary data.</text>
</comment>
<dbReference type="NCBIfam" id="TIGR01350">
    <property type="entry name" value="lipoamide_DH"/>
    <property type="match status" value="1"/>
</dbReference>
<feature type="binding site" evidence="14">
    <location>
        <position position="50"/>
    </location>
    <ligand>
        <name>FAD</name>
        <dbReference type="ChEBI" id="CHEBI:57692"/>
    </ligand>
</feature>
<feature type="binding site" evidence="14">
    <location>
        <position position="203"/>
    </location>
    <ligand>
        <name>NAD(+)</name>
        <dbReference type="ChEBI" id="CHEBI:57540"/>
    </ligand>
</feature>
<dbReference type="EC" id="1.8.1.4" evidence="3 16"/>
<dbReference type="PRINTS" id="PR00368">
    <property type="entry name" value="FADPNR"/>
</dbReference>
<keyword evidence="7 14" id="KW-0274">FAD</keyword>
<dbReference type="GO" id="GO:0004148">
    <property type="term" value="F:dihydrolipoyl dehydrogenase (NADH) activity"/>
    <property type="evidence" value="ECO:0007669"/>
    <property type="project" value="UniProtKB-EC"/>
</dbReference>
<comment type="subcellular location">
    <subcellularLocation>
        <location evidence="1">Cytoplasm</location>
    </subcellularLocation>
</comment>
<protein>
    <recommendedName>
        <fullName evidence="4 16">Dihydrolipoyl dehydrogenase</fullName>
        <ecNumber evidence="3 16">1.8.1.4</ecNumber>
    </recommendedName>
</protein>
<keyword evidence="9 14" id="KW-0520">NAD</keyword>
<sequence length="462" mass="49895">MESYDIIVIGGGPGGYVAALRAAKSGASVALVEGDHLGGTCLNRGCIPSKTLLRHSEFLEQMEKARGWGIETGPVSINFERMLARKDTVIHTLRKGIAGLIKAGKIKHYQGFGHVRQDLTVRIDLFKDEQEVYIRGNDIIVATGSKPAVPPIKGIEEAGVHSTDTIFNVQELPESVFIMGAGFIGVEFACIYSALGVEVTLAEMADRLLPLEDVDAARMLSQSLKKKGVQILTKTKVEELKRTTQGTTVQYEDAKGNTGHWNGDLVLAATGRKPNLKGLEELSLEMDGPFVAVDEYMQTSIPHIFAVGDVIGGWQLAHSASAEGLVAVANVLGHETKWGQQIVPRCVYTAPEIASVGISEEQAKSEGYDVKVQKIQMGGNGKALAMDERMGFVKLIAEQKYGQILGVVMVGPHVTEMIAEAVAIIELEGTVEELSRMVHPHPTLSENLFEAAEAWLGQGIHH</sequence>
<dbReference type="InterPro" id="IPR036188">
    <property type="entry name" value="FAD/NAD-bd_sf"/>
</dbReference>
<dbReference type="SUPFAM" id="SSF51905">
    <property type="entry name" value="FAD/NAD(P)-binding domain"/>
    <property type="match status" value="1"/>
</dbReference>
<feature type="domain" description="Pyridine nucleotide-disulphide oxidoreductase dimerisation" evidence="17">
    <location>
        <begin position="343"/>
        <end position="451"/>
    </location>
</feature>
<feature type="binding site" evidence="14">
    <location>
        <position position="113"/>
    </location>
    <ligand>
        <name>FAD</name>
        <dbReference type="ChEBI" id="CHEBI:57692"/>
    </ligand>
</feature>
<keyword evidence="10" id="KW-1015">Disulfide bond</keyword>
<dbReference type="InterPro" id="IPR016156">
    <property type="entry name" value="FAD/NAD-linked_Rdtase_dimer_sf"/>
</dbReference>
<dbReference type="Pfam" id="PF02852">
    <property type="entry name" value="Pyr_redox_dim"/>
    <property type="match status" value="1"/>
</dbReference>
<feature type="active site" description="Proton acceptor" evidence="13">
    <location>
        <position position="441"/>
    </location>
</feature>
<dbReference type="PIRSF" id="PIRSF000350">
    <property type="entry name" value="Mercury_reductase_MerA"/>
    <property type="match status" value="1"/>
</dbReference>
<dbReference type="GO" id="GO:0005737">
    <property type="term" value="C:cytoplasm"/>
    <property type="evidence" value="ECO:0007669"/>
    <property type="project" value="UniProtKB-SubCell"/>
</dbReference>
<gene>
    <name evidence="19" type="primary">lpdA</name>
    <name evidence="19" type="ORF">CR194_07315</name>
</gene>
<keyword evidence="8 16" id="KW-0560">Oxidoreductase</keyword>
<evidence type="ECO:0000256" key="1">
    <source>
        <dbReference type="ARBA" id="ARBA00004496"/>
    </source>
</evidence>